<evidence type="ECO:0000313" key="3">
    <source>
        <dbReference type="Proteomes" id="UP000000310"/>
    </source>
</evidence>
<accession>F0S4C8</accession>
<protein>
    <recommendedName>
        <fullName evidence="4">DUF3826 domain-containing protein</fullName>
    </recommendedName>
</protein>
<name>F0S4C8_PSESL</name>
<dbReference type="Proteomes" id="UP000000310">
    <property type="component" value="Chromosome"/>
</dbReference>
<keyword evidence="3" id="KW-1185">Reference proteome</keyword>
<dbReference type="AlphaFoldDB" id="F0S4C8"/>
<dbReference type="EMBL" id="CP002545">
    <property type="protein sequence ID" value="ADY50885.1"/>
    <property type="molecule type" value="Genomic_DNA"/>
</dbReference>
<dbReference type="HOGENOM" id="CLU_1264835_0_0_10"/>
<dbReference type="InterPro" id="IPR024284">
    <property type="entry name" value="DUF3826"/>
</dbReference>
<dbReference type="RefSeq" id="WP_013631388.1">
    <property type="nucleotide sequence ID" value="NC_015177.1"/>
</dbReference>
<dbReference type="eggNOG" id="ENOG5031I67">
    <property type="taxonomic scope" value="Bacteria"/>
</dbReference>
<evidence type="ECO:0000256" key="1">
    <source>
        <dbReference type="SAM" id="SignalP"/>
    </source>
</evidence>
<dbReference type="OrthoDB" id="1375905at2"/>
<feature type="chain" id="PRO_5003260059" description="DUF3826 domain-containing protein" evidence="1">
    <location>
        <begin position="24"/>
        <end position="225"/>
    </location>
</feature>
<dbReference type="KEGG" id="psn:Pedsa_0301"/>
<reference evidence="2 3" key="1">
    <citation type="journal article" date="2011" name="Stand. Genomic Sci.">
        <title>Complete genome sequence of the gliding, heparinolytic Pedobacter saltans type strain (113).</title>
        <authorList>
            <person name="Liolios K."/>
            <person name="Sikorski J."/>
            <person name="Lu M."/>
            <person name="Nolan M."/>
            <person name="Lapidus A."/>
            <person name="Lucas S."/>
            <person name="Hammon N."/>
            <person name="Deshpande S."/>
            <person name="Cheng J.F."/>
            <person name="Tapia R."/>
            <person name="Han C."/>
            <person name="Goodwin L."/>
            <person name="Pitluck S."/>
            <person name="Huntemann M."/>
            <person name="Ivanova N."/>
            <person name="Pagani I."/>
            <person name="Mavromatis K."/>
            <person name="Ovchinikova G."/>
            <person name="Pati A."/>
            <person name="Chen A."/>
            <person name="Palaniappan K."/>
            <person name="Land M."/>
            <person name="Hauser L."/>
            <person name="Brambilla E.M."/>
            <person name="Kotsyurbenko O."/>
            <person name="Rohde M."/>
            <person name="Tindall B.J."/>
            <person name="Abt B."/>
            <person name="Goker M."/>
            <person name="Detter J.C."/>
            <person name="Woyke T."/>
            <person name="Bristow J."/>
            <person name="Eisen J.A."/>
            <person name="Markowitz V."/>
            <person name="Hugenholtz P."/>
            <person name="Klenk H.P."/>
            <person name="Kyrpides N.C."/>
        </authorList>
    </citation>
    <scope>NUCLEOTIDE SEQUENCE [LARGE SCALE GENOMIC DNA]</scope>
    <source>
        <strain evidence="3">ATCC 51119 / DSM 12145 / JCM 21818 / LMG 10337 / NBRC 100064 / NCIMB 13643</strain>
    </source>
</reference>
<evidence type="ECO:0008006" key="4">
    <source>
        <dbReference type="Google" id="ProtNLM"/>
    </source>
</evidence>
<reference evidence="3" key="2">
    <citation type="submission" date="2011-02" db="EMBL/GenBank/DDBJ databases">
        <title>The complete genome of Pedobacter saltans DSM 12145.</title>
        <authorList>
            <consortium name="US DOE Joint Genome Institute (JGI-PGF)"/>
            <person name="Lucas S."/>
            <person name="Copeland A."/>
            <person name="Lapidus A."/>
            <person name="Bruce D."/>
            <person name="Goodwin L."/>
            <person name="Pitluck S."/>
            <person name="Kyrpides N."/>
            <person name="Mavromatis K."/>
            <person name="Pagani I."/>
            <person name="Ivanova N."/>
            <person name="Ovchinnikova G."/>
            <person name="Lu M."/>
            <person name="Detter J.C."/>
            <person name="Han C."/>
            <person name="Land M."/>
            <person name="Hauser L."/>
            <person name="Markowitz V."/>
            <person name="Cheng J.-F."/>
            <person name="Hugenholtz P."/>
            <person name="Woyke T."/>
            <person name="Wu D."/>
            <person name="Tindall B."/>
            <person name="Pomrenke H.G."/>
            <person name="Brambilla E."/>
            <person name="Klenk H.-P."/>
            <person name="Eisen J.A."/>
        </authorList>
    </citation>
    <scope>NUCLEOTIDE SEQUENCE [LARGE SCALE GENOMIC DNA]</scope>
    <source>
        <strain evidence="3">ATCC 51119 / DSM 12145 / JCM 21818 / LMG 10337 / NBRC 100064 / NCIMB 13643</strain>
    </source>
</reference>
<proteinExistence type="predicted"/>
<keyword evidence="1" id="KW-0732">Signal</keyword>
<feature type="signal peptide" evidence="1">
    <location>
        <begin position="1"/>
        <end position="23"/>
    </location>
</feature>
<organism evidence="2 3">
    <name type="scientific">Pseudopedobacter saltans (strain ATCC 51119 / DSM 12145 / JCM 21818 / CCUG 39354 / LMG 10337 / NBRC 100064 / NCIMB 13643)</name>
    <name type="common">Pedobacter saltans</name>
    <dbReference type="NCBI Taxonomy" id="762903"/>
    <lineage>
        <taxon>Bacteria</taxon>
        <taxon>Pseudomonadati</taxon>
        <taxon>Bacteroidota</taxon>
        <taxon>Sphingobacteriia</taxon>
        <taxon>Sphingobacteriales</taxon>
        <taxon>Sphingobacteriaceae</taxon>
        <taxon>Pseudopedobacter</taxon>
    </lineage>
</organism>
<dbReference type="Pfam" id="PF12875">
    <property type="entry name" value="DUF3826"/>
    <property type="match status" value="1"/>
</dbReference>
<dbReference type="STRING" id="762903.Pedsa_0301"/>
<evidence type="ECO:0000313" key="2">
    <source>
        <dbReference type="EMBL" id="ADY50885.1"/>
    </source>
</evidence>
<sequence>MSLLIKRILSVIVLIFSLQVASAQKTKDQQNEDYTKVITQRAGKIIDDLNITDSAKYYKVRTIVVQQYRDLNTHHEVKAQNIKLIKEKYSSQKELRDSKVKEYEDKENKKLRKIHKHYIAKLSRQVNDGQLEKVKNGMTYGVLPITIKAYNEMLPQLTEEQKATILKYLTEARELAMDEPGSKEKHHMFGKYKGKINNYLSGQGIDMNKAGKEWQERIRANAGKK</sequence>
<gene>
    <name evidence="2" type="ordered locus">Pedsa_0301</name>
</gene>